<dbReference type="InterPro" id="IPR036291">
    <property type="entry name" value="NAD(P)-bd_dom_sf"/>
</dbReference>
<dbReference type="RefSeq" id="WP_149816442.1">
    <property type="nucleotide sequence ID" value="NZ_VUOA01000017.1"/>
</dbReference>
<evidence type="ECO:0000256" key="2">
    <source>
        <dbReference type="RuleBase" id="RU000363"/>
    </source>
</evidence>
<gene>
    <name evidence="3" type="ORF">F0L46_07485</name>
</gene>
<dbReference type="EMBL" id="VUOA01000017">
    <property type="protein sequence ID" value="KAA2237831.1"/>
    <property type="molecule type" value="Genomic_DNA"/>
</dbReference>
<dbReference type="GO" id="GO:0016491">
    <property type="term" value="F:oxidoreductase activity"/>
    <property type="evidence" value="ECO:0007669"/>
    <property type="project" value="UniProtKB-KW"/>
</dbReference>
<evidence type="ECO:0000313" key="4">
    <source>
        <dbReference type="Proteomes" id="UP000323142"/>
    </source>
</evidence>
<evidence type="ECO:0000256" key="1">
    <source>
        <dbReference type="ARBA" id="ARBA00023002"/>
    </source>
</evidence>
<name>A0A5B2VFD3_9HYPH</name>
<dbReference type="PANTHER" id="PTHR43658">
    <property type="entry name" value="SHORT-CHAIN DEHYDROGENASE/REDUCTASE"/>
    <property type="match status" value="1"/>
</dbReference>
<dbReference type="AlphaFoldDB" id="A0A5B2VFD3"/>
<protein>
    <submittedName>
        <fullName evidence="3">SDR family NAD(P)-dependent oxidoreductase</fullName>
    </submittedName>
</protein>
<reference evidence="3 4" key="2">
    <citation type="submission" date="2019-09" db="EMBL/GenBank/DDBJ databases">
        <authorList>
            <person name="Jin C."/>
        </authorList>
    </citation>
    <scope>NUCLEOTIDE SEQUENCE [LARGE SCALE GENOMIC DNA]</scope>
    <source>
        <strain evidence="3 4">BN140002</strain>
    </source>
</reference>
<sequence length="261" mass="27317">MKLDNTMAAIVTGGASGLGEATARHLAESGARVAIFDMNAERGERVAGEIGGVFCAVNVADEASVDAGLTRAREANGIERVLVNCAGIAPGKRTVSKKRDTGELVFHDLATFRRTIEVNLIGTYHMIAKSAAAMAGLDPVTEDGGRGVIVNTASVAATDGQIGQAAYSASKGGVLGLTLPVARDLSGFGIRVMTIMPGLFHTPMFESVPEDIRKALEAGVPFPSRLGKPAEYARLVRAIIDNDMLNGETIRLDGALRMQPK</sequence>
<reference evidence="3 4" key="1">
    <citation type="submission" date="2019-09" db="EMBL/GenBank/DDBJ databases">
        <title>Salinarimonas rosea gen. nov., sp. nov., a new member of the a-2 subgroup of the Proteobacteria.</title>
        <authorList>
            <person name="Liu J."/>
        </authorList>
    </citation>
    <scope>NUCLEOTIDE SEQUENCE [LARGE SCALE GENOMIC DNA]</scope>
    <source>
        <strain evidence="3 4">BN140002</strain>
    </source>
</reference>
<dbReference type="PROSITE" id="PS00061">
    <property type="entry name" value="ADH_SHORT"/>
    <property type="match status" value="1"/>
</dbReference>
<dbReference type="OrthoDB" id="9795647at2"/>
<dbReference type="Proteomes" id="UP000323142">
    <property type="component" value="Unassembled WGS sequence"/>
</dbReference>
<dbReference type="PRINTS" id="PR00080">
    <property type="entry name" value="SDRFAMILY"/>
</dbReference>
<dbReference type="PRINTS" id="PR00081">
    <property type="entry name" value="GDHRDH"/>
</dbReference>
<dbReference type="Pfam" id="PF00106">
    <property type="entry name" value="adh_short"/>
    <property type="match status" value="1"/>
</dbReference>
<comment type="similarity">
    <text evidence="2">Belongs to the short-chain dehydrogenases/reductases (SDR) family.</text>
</comment>
<organism evidence="3 4">
    <name type="scientific">Salinarimonas soli</name>
    <dbReference type="NCBI Taxonomy" id="1638099"/>
    <lineage>
        <taxon>Bacteria</taxon>
        <taxon>Pseudomonadati</taxon>
        <taxon>Pseudomonadota</taxon>
        <taxon>Alphaproteobacteria</taxon>
        <taxon>Hyphomicrobiales</taxon>
        <taxon>Salinarimonadaceae</taxon>
        <taxon>Salinarimonas</taxon>
    </lineage>
</organism>
<comment type="caution">
    <text evidence="3">The sequence shown here is derived from an EMBL/GenBank/DDBJ whole genome shotgun (WGS) entry which is preliminary data.</text>
</comment>
<dbReference type="Gene3D" id="3.40.50.720">
    <property type="entry name" value="NAD(P)-binding Rossmann-like Domain"/>
    <property type="match status" value="1"/>
</dbReference>
<dbReference type="PANTHER" id="PTHR43658:SF8">
    <property type="entry name" value="17-BETA-HYDROXYSTEROID DEHYDROGENASE 14-RELATED"/>
    <property type="match status" value="1"/>
</dbReference>
<dbReference type="InterPro" id="IPR020904">
    <property type="entry name" value="Sc_DH/Rdtase_CS"/>
</dbReference>
<accession>A0A5B2VFD3</accession>
<evidence type="ECO:0000313" key="3">
    <source>
        <dbReference type="EMBL" id="KAA2237831.1"/>
    </source>
</evidence>
<dbReference type="InterPro" id="IPR002347">
    <property type="entry name" value="SDR_fam"/>
</dbReference>
<dbReference type="SUPFAM" id="SSF51735">
    <property type="entry name" value="NAD(P)-binding Rossmann-fold domains"/>
    <property type="match status" value="1"/>
</dbReference>
<keyword evidence="1" id="KW-0560">Oxidoreductase</keyword>
<proteinExistence type="inferred from homology"/>
<keyword evidence="4" id="KW-1185">Reference proteome</keyword>